<dbReference type="PANTHER" id="PTHR42891:SF1">
    <property type="entry name" value="D-GLYCERO-BETA-D-MANNO-HEPTOSE-1,7-BISPHOSPHATE 7-PHOSPHATASE"/>
    <property type="match status" value="1"/>
</dbReference>
<dbReference type="NCBIfam" id="NF005264">
    <property type="entry name" value="PRK06769.1"/>
    <property type="match status" value="1"/>
</dbReference>
<dbReference type="EMBL" id="SLVV01000003">
    <property type="protein sequence ID" value="TCN26512.1"/>
    <property type="molecule type" value="Genomic_DNA"/>
</dbReference>
<feature type="binding site" evidence="10">
    <location>
        <position position="91"/>
    </location>
    <ligand>
        <name>Zn(2+)</name>
        <dbReference type="ChEBI" id="CHEBI:29105"/>
    </ligand>
</feature>
<feature type="binding site" evidence="10">
    <location>
        <position position="83"/>
    </location>
    <ligand>
        <name>Zn(2+)</name>
        <dbReference type="ChEBI" id="CHEBI:29105"/>
    </ligand>
</feature>
<feature type="binding site" evidence="10">
    <location>
        <position position="81"/>
    </location>
    <ligand>
        <name>Zn(2+)</name>
        <dbReference type="ChEBI" id="CHEBI:29105"/>
    </ligand>
</feature>
<feature type="active site" description="Proton donor" evidence="8">
    <location>
        <position position="12"/>
    </location>
</feature>
<proteinExistence type="inferred from homology"/>
<dbReference type="EC" id="3.1.3.-" evidence="7"/>
<dbReference type="GO" id="GO:0005737">
    <property type="term" value="C:cytoplasm"/>
    <property type="evidence" value="ECO:0007669"/>
    <property type="project" value="UniProtKB-SubCell"/>
</dbReference>
<dbReference type="InterPro" id="IPR023214">
    <property type="entry name" value="HAD_sf"/>
</dbReference>
<feature type="binding site" evidence="10">
    <location>
        <position position="89"/>
    </location>
    <ligand>
        <name>Zn(2+)</name>
        <dbReference type="ChEBI" id="CHEBI:29105"/>
    </ligand>
</feature>
<dbReference type="InterPro" id="IPR006549">
    <property type="entry name" value="HAD-SF_hydro_IIIA"/>
</dbReference>
<feature type="binding site" evidence="10">
    <location>
        <position position="12"/>
    </location>
    <ligand>
        <name>Mg(2+)</name>
        <dbReference type="ChEBI" id="CHEBI:18420"/>
    </ligand>
</feature>
<comment type="cofactor">
    <cofactor evidence="10">
        <name>Mg(2+)</name>
        <dbReference type="ChEBI" id="CHEBI:18420"/>
    </cofactor>
</comment>
<dbReference type="PANTHER" id="PTHR42891">
    <property type="entry name" value="D-GLYCERO-BETA-D-MANNO-HEPTOSE-1,7-BISPHOSPHATE 7-PHOSPHATASE"/>
    <property type="match status" value="1"/>
</dbReference>
<feature type="binding site" evidence="10">
    <location>
        <position position="10"/>
    </location>
    <ligand>
        <name>Mg(2+)</name>
        <dbReference type="ChEBI" id="CHEBI:18420"/>
    </ligand>
</feature>
<dbReference type="GO" id="GO:0016791">
    <property type="term" value="F:phosphatase activity"/>
    <property type="evidence" value="ECO:0007669"/>
    <property type="project" value="InterPro"/>
</dbReference>
<evidence type="ECO:0000313" key="12">
    <source>
        <dbReference type="Proteomes" id="UP000295689"/>
    </source>
</evidence>
<dbReference type="InterPro" id="IPR006543">
    <property type="entry name" value="Histidinol-phos"/>
</dbReference>
<feature type="binding site" evidence="10">
    <location>
        <position position="118"/>
    </location>
    <ligand>
        <name>Mg(2+)</name>
        <dbReference type="ChEBI" id="CHEBI:18420"/>
    </ligand>
</feature>
<dbReference type="RefSeq" id="WP_132002739.1">
    <property type="nucleotide sequence ID" value="NZ_JABUHM010000002.1"/>
</dbReference>
<dbReference type="AlphaFoldDB" id="A0A4R2BJ64"/>
<sequence>MTHIQAVFIDRDGTIGGNDQVIYPGEFTLFPNVSKTILQLKSSGILVCSFTNQPGISKGESTCYRFEKELKDFGFDEIYMCPHSPDEGCQCRKPSPGMLKRAANDHNLDLGNCAVIGDRWTDLLAAEEVGCKKILVKTGSGKETFEKYMNNHFFGSWGEVQPHFIAEDINKAVRWLLLNESTIPAE</sequence>
<accession>A0A4R2BJ64</accession>
<evidence type="ECO:0000256" key="2">
    <source>
        <dbReference type="ARBA" id="ARBA00022490"/>
    </source>
</evidence>
<comment type="subcellular location">
    <subcellularLocation>
        <location evidence="1 7">Cytoplasm</location>
    </subcellularLocation>
</comment>
<comment type="similarity">
    <text evidence="7">Belongs to the gmhB family.</text>
</comment>
<dbReference type="InterPro" id="IPR004446">
    <property type="entry name" value="Heptose_bisP_phosphatase"/>
</dbReference>
<evidence type="ECO:0000256" key="5">
    <source>
        <dbReference type="ARBA" id="ARBA00023277"/>
    </source>
</evidence>
<evidence type="ECO:0000256" key="10">
    <source>
        <dbReference type="PIRSR" id="PIRSR004682-4"/>
    </source>
</evidence>
<feature type="active site" description="Nucleophile" evidence="8">
    <location>
        <position position="10"/>
    </location>
</feature>
<dbReference type="GO" id="GO:0005975">
    <property type="term" value="P:carbohydrate metabolic process"/>
    <property type="evidence" value="ECO:0007669"/>
    <property type="project" value="InterPro"/>
</dbReference>
<evidence type="ECO:0000256" key="8">
    <source>
        <dbReference type="PIRSR" id="PIRSR004682-1"/>
    </source>
</evidence>
<dbReference type="SUPFAM" id="SSF56784">
    <property type="entry name" value="HAD-like"/>
    <property type="match status" value="1"/>
</dbReference>
<keyword evidence="5 7" id="KW-0119">Carbohydrate metabolism</keyword>
<evidence type="ECO:0000256" key="3">
    <source>
        <dbReference type="ARBA" id="ARBA00022723"/>
    </source>
</evidence>
<dbReference type="NCBIfam" id="TIGR01662">
    <property type="entry name" value="HAD-SF-IIIA"/>
    <property type="match status" value="1"/>
</dbReference>
<feature type="site" description="Stabilizes the phosphoryl group" evidence="9">
    <location>
        <position position="93"/>
    </location>
</feature>
<name>A0A4R2BJ64_9BACI</name>
<keyword evidence="3 10" id="KW-0479">Metal-binding</keyword>
<dbReference type="NCBIfam" id="TIGR01656">
    <property type="entry name" value="Histidinol-ppas"/>
    <property type="match status" value="1"/>
</dbReference>
<dbReference type="PIRSF" id="PIRSF004682">
    <property type="entry name" value="GmhB"/>
    <property type="match status" value="1"/>
</dbReference>
<evidence type="ECO:0000256" key="6">
    <source>
        <dbReference type="ARBA" id="ARBA00031828"/>
    </source>
</evidence>
<evidence type="ECO:0000256" key="7">
    <source>
        <dbReference type="PIRNR" id="PIRNR004682"/>
    </source>
</evidence>
<organism evidence="11 12">
    <name type="scientific">Mesobacillus foraminis</name>
    <dbReference type="NCBI Taxonomy" id="279826"/>
    <lineage>
        <taxon>Bacteria</taxon>
        <taxon>Bacillati</taxon>
        <taxon>Bacillota</taxon>
        <taxon>Bacilli</taxon>
        <taxon>Bacillales</taxon>
        <taxon>Bacillaceae</taxon>
        <taxon>Mesobacillus</taxon>
    </lineage>
</organism>
<dbReference type="InterPro" id="IPR036412">
    <property type="entry name" value="HAD-like_sf"/>
</dbReference>
<protein>
    <recommendedName>
        <fullName evidence="6 7">D,D-heptose 1,7-bisphosphate phosphatase</fullName>
        <ecNumber evidence="7">3.1.3.-</ecNumber>
    </recommendedName>
</protein>
<keyword evidence="2 7" id="KW-0963">Cytoplasm</keyword>
<keyword evidence="12" id="KW-1185">Reference proteome</keyword>
<keyword evidence="4 7" id="KW-0378">Hydrolase</keyword>
<comment type="caution">
    <text evidence="11">The sequence shown here is derived from an EMBL/GenBank/DDBJ whole genome shotgun (WGS) entry which is preliminary data.</text>
</comment>
<comment type="cofactor">
    <cofactor evidence="10">
        <name>Zn(2+)</name>
        <dbReference type="ChEBI" id="CHEBI:29105"/>
    </cofactor>
</comment>
<feature type="site" description="Contributes to substrate recognition" evidence="9">
    <location>
        <position position="92"/>
    </location>
</feature>
<dbReference type="Proteomes" id="UP000295689">
    <property type="component" value="Unassembled WGS sequence"/>
</dbReference>
<reference evidence="11 12" key="1">
    <citation type="journal article" date="2015" name="Stand. Genomic Sci.">
        <title>Genomic Encyclopedia of Bacterial and Archaeal Type Strains, Phase III: the genomes of soil and plant-associated and newly described type strains.</title>
        <authorList>
            <person name="Whitman W.B."/>
            <person name="Woyke T."/>
            <person name="Klenk H.P."/>
            <person name="Zhou Y."/>
            <person name="Lilburn T.G."/>
            <person name="Beck B.J."/>
            <person name="De Vos P."/>
            <person name="Vandamme P."/>
            <person name="Eisen J.A."/>
            <person name="Garrity G."/>
            <person name="Hugenholtz P."/>
            <person name="Kyrpides N.C."/>
        </authorList>
    </citation>
    <scope>NUCLEOTIDE SEQUENCE [LARGE SCALE GENOMIC DNA]</scope>
    <source>
        <strain evidence="11 12">CV53</strain>
    </source>
</reference>
<keyword evidence="10" id="KW-0862">Zinc</keyword>
<dbReference type="GO" id="GO:0046872">
    <property type="term" value="F:metal ion binding"/>
    <property type="evidence" value="ECO:0007669"/>
    <property type="project" value="UniProtKB-KW"/>
</dbReference>
<dbReference type="Gene3D" id="3.40.50.1000">
    <property type="entry name" value="HAD superfamily/HAD-like"/>
    <property type="match status" value="1"/>
</dbReference>
<keyword evidence="10" id="KW-0460">Magnesium</keyword>
<evidence type="ECO:0000256" key="1">
    <source>
        <dbReference type="ARBA" id="ARBA00004496"/>
    </source>
</evidence>
<evidence type="ECO:0000313" key="11">
    <source>
        <dbReference type="EMBL" id="TCN26512.1"/>
    </source>
</evidence>
<gene>
    <name evidence="11" type="ORF">EV146_10333</name>
</gene>
<evidence type="ECO:0000256" key="9">
    <source>
        <dbReference type="PIRSR" id="PIRSR004682-3"/>
    </source>
</evidence>
<feature type="site" description="Stabilizes the phosphoryl group" evidence="9">
    <location>
        <position position="51"/>
    </location>
</feature>
<evidence type="ECO:0000256" key="4">
    <source>
        <dbReference type="ARBA" id="ARBA00022801"/>
    </source>
</evidence>
<dbReference type="Pfam" id="PF13242">
    <property type="entry name" value="Hydrolase_like"/>
    <property type="match status" value="1"/>
</dbReference>